<dbReference type="GO" id="GO:0046872">
    <property type="term" value="F:metal ion binding"/>
    <property type="evidence" value="ECO:0007669"/>
    <property type="project" value="UniProtKB-KW"/>
</dbReference>
<evidence type="ECO:0000259" key="9">
    <source>
        <dbReference type="Pfam" id="PF12323"/>
    </source>
</evidence>
<evidence type="ECO:0000313" key="11">
    <source>
        <dbReference type="EMBL" id="SUX41058.1"/>
    </source>
</evidence>
<dbReference type="Pfam" id="PF12323">
    <property type="entry name" value="HTH_OrfB_IS605"/>
    <property type="match status" value="1"/>
</dbReference>
<proteinExistence type="inferred from homology"/>
<dbReference type="GO" id="GO:0003677">
    <property type="term" value="F:DNA binding"/>
    <property type="evidence" value="ECO:0007669"/>
    <property type="project" value="UniProtKB-KW"/>
</dbReference>
<feature type="domain" description="Transposase putative helix-turn-helix" evidence="9">
    <location>
        <begin position="1"/>
        <end position="47"/>
    </location>
</feature>
<dbReference type="NCBIfam" id="TIGR01766">
    <property type="entry name" value="IS200/IS605 family accessory protein TnpB-like domain"/>
    <property type="match status" value="1"/>
</dbReference>
<evidence type="ECO:0000259" key="8">
    <source>
        <dbReference type="Pfam" id="PF07282"/>
    </source>
</evidence>
<dbReference type="GO" id="GO:0032196">
    <property type="term" value="P:transposition"/>
    <property type="evidence" value="ECO:0007669"/>
    <property type="project" value="UniProtKB-KW"/>
</dbReference>
<reference evidence="10 12" key="1">
    <citation type="submission" date="2018-06" db="EMBL/GenBank/DDBJ databases">
        <authorList>
            <consortium name="Pathogen Informatics"/>
            <person name="Doyle S."/>
        </authorList>
    </citation>
    <scope>NUCLEOTIDE SEQUENCE [LARGE SCALE GENOMIC DNA]</scope>
    <source>
        <strain evidence="10 12">NCTC12264</strain>
    </source>
</reference>
<name>A0A381F397_CAMUP</name>
<feature type="domain" description="Cas12f1-like TNB" evidence="8">
    <location>
        <begin position="324"/>
        <end position="390"/>
    </location>
</feature>
<dbReference type="RefSeq" id="WP_115631280.1">
    <property type="nucleotide sequence ID" value="NZ_JANKIR010000084.1"/>
</dbReference>
<dbReference type="EMBL" id="UFUZ01000002">
    <property type="protein sequence ID" value="SUX41058.1"/>
    <property type="molecule type" value="Genomic_DNA"/>
</dbReference>
<keyword evidence="2" id="KW-0815">Transposition</keyword>
<evidence type="ECO:0000313" key="12">
    <source>
        <dbReference type="Proteomes" id="UP000254161"/>
    </source>
</evidence>
<dbReference type="NCBIfam" id="NF040570">
    <property type="entry name" value="guided_TnpB"/>
    <property type="match status" value="1"/>
</dbReference>
<sequence>MQITKGFKYRIYPNKEQQKLLNHQCFIYNQAYNICLNLQKEQWEKNKDLDKKERTYLKASEIDSKVKELLKQRELSYKSVTTQQARINANRALEQALKDKNKGFPKFKNSKFAKQSFNWNNQGYQIKDSDNSKFKIFHLMKMPLKMRYHRELPKEYKLNQITILKSHNKYFVSFSITYENKVLLMSKENLNINKAIGIDLNINDIALSNKELIPTNSKNFNSAKYSKIFKRLQRKQSRRFLKSKKEKTKLGVNFKKTQQRLNKIYEKSTNIKSDYYHKITSKLSNEFDLIVVEDLKTKNMTKRVKLKNVKAKSGLNRSILNTSFYQFTQMLEYKLRHNGKFFVKVNPQYTSKTCNVCGNVKDNLTLKDRKYICEKCGNAIHRDINASLNILERGLKSFGLGISLEDYKLKAFRVS</sequence>
<keyword evidence="5" id="KW-0238">DNA-binding</keyword>
<dbReference type="InterPro" id="IPR001959">
    <property type="entry name" value="Transposase"/>
</dbReference>
<dbReference type="InterPro" id="IPR051491">
    <property type="entry name" value="Recombinase/Transposase-rel"/>
</dbReference>
<evidence type="ECO:0000256" key="3">
    <source>
        <dbReference type="ARBA" id="ARBA00022723"/>
    </source>
</evidence>
<dbReference type="GO" id="GO:0006310">
    <property type="term" value="P:DNA recombination"/>
    <property type="evidence" value="ECO:0007669"/>
    <property type="project" value="UniProtKB-KW"/>
</dbReference>
<evidence type="ECO:0000256" key="1">
    <source>
        <dbReference type="ARBA" id="ARBA00008761"/>
    </source>
</evidence>
<dbReference type="PANTHER" id="PTHR36172:SF1">
    <property type="entry name" value="RESOLVASE-RELATED"/>
    <property type="match status" value="1"/>
</dbReference>
<feature type="domain" description="Probable transposase IS891/IS1136/IS1341" evidence="7">
    <location>
        <begin position="187"/>
        <end position="303"/>
    </location>
</feature>
<evidence type="ECO:0000313" key="10">
    <source>
        <dbReference type="EMBL" id="SUX41035.1"/>
    </source>
</evidence>
<protein>
    <submittedName>
        <fullName evidence="10">Transposase</fullName>
    </submittedName>
</protein>
<evidence type="ECO:0000256" key="2">
    <source>
        <dbReference type="ARBA" id="ARBA00022578"/>
    </source>
</evidence>
<dbReference type="PANTHER" id="PTHR36172">
    <property type="match status" value="1"/>
</dbReference>
<dbReference type="Pfam" id="PF07282">
    <property type="entry name" value="Cas12f1-like_TNB"/>
    <property type="match status" value="1"/>
</dbReference>
<dbReference type="InterPro" id="IPR010095">
    <property type="entry name" value="Cas12f1-like_TNB"/>
</dbReference>
<dbReference type="InterPro" id="IPR021027">
    <property type="entry name" value="Transposase_put_HTH"/>
</dbReference>
<keyword evidence="3" id="KW-0479">Metal-binding</keyword>
<comment type="similarity">
    <text evidence="1">In the C-terminal section; belongs to the transposase 35 family.</text>
</comment>
<gene>
    <name evidence="10" type="ORF">NCTC12264_01853</name>
    <name evidence="11" type="ORF">NCTC12264_01876</name>
</gene>
<evidence type="ECO:0000256" key="4">
    <source>
        <dbReference type="ARBA" id="ARBA00022833"/>
    </source>
</evidence>
<evidence type="ECO:0000256" key="6">
    <source>
        <dbReference type="ARBA" id="ARBA00023172"/>
    </source>
</evidence>
<dbReference type="Proteomes" id="UP000254161">
    <property type="component" value="Unassembled WGS sequence"/>
</dbReference>
<dbReference type="EMBL" id="UFUZ01000002">
    <property type="protein sequence ID" value="SUX41035.1"/>
    <property type="molecule type" value="Genomic_DNA"/>
</dbReference>
<accession>A0A381F397</accession>
<dbReference type="AlphaFoldDB" id="A0A381F397"/>
<keyword evidence="4" id="KW-0862">Zinc</keyword>
<keyword evidence="6" id="KW-0233">DNA recombination</keyword>
<organism evidence="10 12">
    <name type="scientific">Campylobacter upsaliensis</name>
    <dbReference type="NCBI Taxonomy" id="28080"/>
    <lineage>
        <taxon>Bacteria</taxon>
        <taxon>Pseudomonadati</taxon>
        <taxon>Campylobacterota</taxon>
        <taxon>Epsilonproteobacteria</taxon>
        <taxon>Campylobacterales</taxon>
        <taxon>Campylobacteraceae</taxon>
        <taxon>Campylobacter</taxon>
    </lineage>
</organism>
<dbReference type="Pfam" id="PF01385">
    <property type="entry name" value="OrfB_IS605"/>
    <property type="match status" value="1"/>
</dbReference>
<evidence type="ECO:0000259" key="7">
    <source>
        <dbReference type="Pfam" id="PF01385"/>
    </source>
</evidence>
<evidence type="ECO:0000256" key="5">
    <source>
        <dbReference type="ARBA" id="ARBA00023125"/>
    </source>
</evidence>